<accession>A0ABD1AE01</accession>
<dbReference type="AlphaFoldDB" id="A0ABD1AE01"/>
<organism evidence="2 3">
    <name type="scientific">Cardamine amara subsp. amara</name>
    <dbReference type="NCBI Taxonomy" id="228776"/>
    <lineage>
        <taxon>Eukaryota</taxon>
        <taxon>Viridiplantae</taxon>
        <taxon>Streptophyta</taxon>
        <taxon>Embryophyta</taxon>
        <taxon>Tracheophyta</taxon>
        <taxon>Spermatophyta</taxon>
        <taxon>Magnoliopsida</taxon>
        <taxon>eudicotyledons</taxon>
        <taxon>Gunneridae</taxon>
        <taxon>Pentapetalae</taxon>
        <taxon>rosids</taxon>
        <taxon>malvids</taxon>
        <taxon>Brassicales</taxon>
        <taxon>Brassicaceae</taxon>
        <taxon>Cardamineae</taxon>
        <taxon>Cardamine</taxon>
    </lineage>
</organism>
<feature type="region of interest" description="Disordered" evidence="1">
    <location>
        <begin position="150"/>
        <end position="169"/>
    </location>
</feature>
<evidence type="ECO:0000313" key="2">
    <source>
        <dbReference type="EMBL" id="KAL1197950.1"/>
    </source>
</evidence>
<evidence type="ECO:0000256" key="1">
    <source>
        <dbReference type="SAM" id="MobiDB-lite"/>
    </source>
</evidence>
<gene>
    <name evidence="2" type="ORF">V5N11_013638</name>
</gene>
<name>A0ABD1AE01_CARAN</name>
<evidence type="ECO:0000313" key="3">
    <source>
        <dbReference type="Proteomes" id="UP001558713"/>
    </source>
</evidence>
<reference evidence="2 3" key="1">
    <citation type="submission" date="2024-04" db="EMBL/GenBank/DDBJ databases">
        <title>Genome assembly C_amara_ONT_v2.</title>
        <authorList>
            <person name="Yant L."/>
            <person name="Moore C."/>
            <person name="Slenker M."/>
        </authorList>
    </citation>
    <scope>NUCLEOTIDE SEQUENCE [LARGE SCALE GENOMIC DNA]</scope>
    <source>
        <tissue evidence="2">Leaf</tissue>
    </source>
</reference>
<keyword evidence="3" id="KW-1185">Reference proteome</keyword>
<comment type="caution">
    <text evidence="2">The sequence shown here is derived from an EMBL/GenBank/DDBJ whole genome shotgun (WGS) entry which is preliminary data.</text>
</comment>
<proteinExistence type="predicted"/>
<dbReference type="EMBL" id="JBANAX010000680">
    <property type="protein sequence ID" value="KAL1197950.1"/>
    <property type="molecule type" value="Genomic_DNA"/>
</dbReference>
<dbReference type="Proteomes" id="UP001558713">
    <property type="component" value="Unassembled WGS sequence"/>
</dbReference>
<sequence>MNFFYNGIEKKYQMALDTESRGDVMSNTLEEATELIEILALSNANIFPDYDQRIKASASDREMEDLTAKVDMLLKARRRPLNVIENHAYYDEVDGTKEIHFLGGQGNFQNRGFNENYRNHLNLSYQSNNFENPTDQVYPLRNTQAKPFVQAPSQPYNQGYQNKARYGNT</sequence>
<protein>
    <submittedName>
        <fullName evidence="2">Uncharacterized protein</fullName>
    </submittedName>
</protein>